<evidence type="ECO:0000313" key="5">
    <source>
        <dbReference type="Proteomes" id="UP000824469"/>
    </source>
</evidence>
<keyword evidence="3" id="KW-0745">Spermidine biosynthesis</keyword>
<reference evidence="4 5" key="1">
    <citation type="journal article" date="2021" name="Nat. Plants">
        <title>The Taxus genome provides insights into paclitaxel biosynthesis.</title>
        <authorList>
            <person name="Xiong X."/>
            <person name="Gou J."/>
            <person name="Liao Q."/>
            <person name="Li Y."/>
            <person name="Zhou Q."/>
            <person name="Bi G."/>
            <person name="Li C."/>
            <person name="Du R."/>
            <person name="Wang X."/>
            <person name="Sun T."/>
            <person name="Guo L."/>
            <person name="Liang H."/>
            <person name="Lu P."/>
            <person name="Wu Y."/>
            <person name="Zhang Z."/>
            <person name="Ro D.K."/>
            <person name="Shang Y."/>
            <person name="Huang S."/>
            <person name="Yan J."/>
        </authorList>
    </citation>
    <scope>NUCLEOTIDE SEQUENCE [LARGE SCALE GENOMIC DNA]</scope>
    <source>
        <strain evidence="4">Ta-2019</strain>
    </source>
</reference>
<keyword evidence="3" id="KW-0456">Lyase</keyword>
<feature type="non-terminal residue" evidence="4">
    <location>
        <position position="1"/>
    </location>
</feature>
<gene>
    <name evidence="4" type="ORF">KI387_038958</name>
</gene>
<evidence type="ECO:0000256" key="2">
    <source>
        <dbReference type="ARBA" id="ARBA00022898"/>
    </source>
</evidence>
<dbReference type="Proteomes" id="UP000824469">
    <property type="component" value="Unassembled WGS sequence"/>
</dbReference>
<dbReference type="InterPro" id="IPR029066">
    <property type="entry name" value="PLP-binding_barrel"/>
</dbReference>
<evidence type="ECO:0000256" key="3">
    <source>
        <dbReference type="RuleBase" id="RU003740"/>
    </source>
</evidence>
<comment type="cofactor">
    <cofactor evidence="1 3">
        <name>pyridoxal 5'-phosphate</name>
        <dbReference type="ChEBI" id="CHEBI:597326"/>
    </cofactor>
</comment>
<keyword evidence="5" id="KW-1185">Reference proteome</keyword>
<organism evidence="4 5">
    <name type="scientific">Taxus chinensis</name>
    <name type="common">Chinese yew</name>
    <name type="synonym">Taxus wallichiana var. chinensis</name>
    <dbReference type="NCBI Taxonomy" id="29808"/>
    <lineage>
        <taxon>Eukaryota</taxon>
        <taxon>Viridiplantae</taxon>
        <taxon>Streptophyta</taxon>
        <taxon>Embryophyta</taxon>
        <taxon>Tracheophyta</taxon>
        <taxon>Spermatophyta</taxon>
        <taxon>Pinopsida</taxon>
        <taxon>Pinidae</taxon>
        <taxon>Conifers II</taxon>
        <taxon>Cupressales</taxon>
        <taxon>Taxaceae</taxon>
        <taxon>Taxus</taxon>
    </lineage>
</organism>
<evidence type="ECO:0000313" key="4">
    <source>
        <dbReference type="EMBL" id="KAH9295370.1"/>
    </source>
</evidence>
<dbReference type="GO" id="GO:0006527">
    <property type="term" value="P:L-arginine catabolic process"/>
    <property type="evidence" value="ECO:0007669"/>
    <property type="project" value="InterPro"/>
</dbReference>
<dbReference type="InterPro" id="IPR002985">
    <property type="entry name" value="Arg_decrbxlase"/>
</dbReference>
<dbReference type="GO" id="GO:0008295">
    <property type="term" value="P:spermidine biosynthetic process"/>
    <property type="evidence" value="ECO:0007669"/>
    <property type="project" value="UniProtKB-KW"/>
</dbReference>
<name>A0AA38C8H2_TAXCH</name>
<dbReference type="OMA" id="ANHLIIC"/>
<comment type="cofactor">
    <cofactor evidence="3">
        <name>Mg(2+)</name>
        <dbReference type="ChEBI" id="CHEBI:18420"/>
    </cofactor>
</comment>
<comment type="similarity">
    <text evidence="3">Belongs to the Orn/Lys/Arg decarboxylase class-II family. SpeA subfamily.</text>
</comment>
<protein>
    <recommendedName>
        <fullName evidence="3">Arginine decarboxylase</fullName>
        <ecNumber evidence="3">4.1.1.19</ecNumber>
    </recommendedName>
</protein>
<feature type="non-terminal residue" evidence="4">
    <location>
        <position position="103"/>
    </location>
</feature>
<keyword evidence="3" id="KW-0210">Decarboxylase</keyword>
<keyword evidence="3" id="KW-0460">Magnesium</keyword>
<dbReference type="EC" id="4.1.1.19" evidence="3"/>
<keyword evidence="2 3" id="KW-0663">Pyridoxal phosphate</keyword>
<sequence length="103" mass="11119">LEEYASAVVMAVRMSCDQKGVAHPVLCSESGRALKAVSARVGLDLDLETLPDELLGECKSMETYARLGDFQRSLACADHLKAKGVDLFKEGKLGLEQMTMVDG</sequence>
<accession>A0AA38C8H2</accession>
<proteinExistence type="inferred from homology"/>
<comment type="caution">
    <text evidence="4">The sequence shown here is derived from an EMBL/GenBank/DDBJ whole genome shotgun (WGS) entry which is preliminary data.</text>
</comment>
<evidence type="ECO:0000256" key="1">
    <source>
        <dbReference type="ARBA" id="ARBA00001933"/>
    </source>
</evidence>
<dbReference type="PANTHER" id="PTHR43295">
    <property type="entry name" value="ARGININE DECARBOXYLASE"/>
    <property type="match status" value="1"/>
</dbReference>
<comment type="catalytic activity">
    <reaction evidence="3">
        <text>L-arginine + H(+) = agmatine + CO2</text>
        <dbReference type="Rhea" id="RHEA:17641"/>
        <dbReference type="ChEBI" id="CHEBI:15378"/>
        <dbReference type="ChEBI" id="CHEBI:16526"/>
        <dbReference type="ChEBI" id="CHEBI:32682"/>
        <dbReference type="ChEBI" id="CHEBI:58145"/>
        <dbReference type="EC" id="4.1.1.19"/>
    </reaction>
</comment>
<dbReference type="PANTHER" id="PTHR43295:SF1">
    <property type="entry name" value="ARGININE DECARBOXYLASE 1, CHLOROPLASTIC-RELATED"/>
    <property type="match status" value="1"/>
</dbReference>
<comment type="pathway">
    <text evidence="3">Amine and polyamine biosynthesis; agmatine biosynthesis; agmatine from L-arginine: step 1/1.</text>
</comment>
<dbReference type="Gene3D" id="3.20.20.10">
    <property type="entry name" value="Alanine racemase"/>
    <property type="match status" value="1"/>
</dbReference>
<dbReference type="AlphaFoldDB" id="A0AA38C8H2"/>
<dbReference type="GO" id="GO:0008792">
    <property type="term" value="F:arginine decarboxylase activity"/>
    <property type="evidence" value="ECO:0007669"/>
    <property type="project" value="UniProtKB-EC"/>
</dbReference>
<dbReference type="EMBL" id="JAHRHJ020000011">
    <property type="protein sequence ID" value="KAH9295370.1"/>
    <property type="molecule type" value="Genomic_DNA"/>
</dbReference>